<proteinExistence type="predicted"/>
<keyword evidence="4" id="KW-1185">Reference proteome</keyword>
<evidence type="ECO:0000313" key="3">
    <source>
        <dbReference type="EMBL" id="QIK75803.1"/>
    </source>
</evidence>
<evidence type="ECO:0000256" key="1">
    <source>
        <dbReference type="SAM" id="SignalP"/>
    </source>
</evidence>
<accession>A0A6G7YG77</accession>
<protein>
    <recommendedName>
        <fullName evidence="5">Camelysin metallo-endopeptidase</fullName>
    </recommendedName>
</protein>
<dbReference type="EMBL" id="CP049866">
    <property type="protein sequence ID" value="QIK75803.1"/>
    <property type="molecule type" value="Genomic_DNA"/>
</dbReference>
<dbReference type="RefSeq" id="WP_166318236.1">
    <property type="nucleotide sequence ID" value="NZ_CP049866.1"/>
</dbReference>
<dbReference type="KEGG" id="npi:G7071_10475"/>
<sequence>MNTTMNTKATAGSSLRRRILFTTASVLTAGALAVGSGASFTAQTQNPGNSAVAGTLEQTNSLAGSSIFNLSNMKPGDTVNGKVTVTNSGTLAANLKLTESGVANGFGQPAMLSITVTDVTTAAAPVVVASKRTFGTVGAIELGKWAAGESRTYVFSVTIDAAADNTNQGDRADATYTWDSVQDTAVVVNQHF</sequence>
<feature type="chain" id="PRO_5038248464" description="Camelysin metallo-endopeptidase" evidence="1">
    <location>
        <begin position="34"/>
        <end position="192"/>
    </location>
</feature>
<feature type="signal peptide" evidence="1">
    <location>
        <begin position="1"/>
        <end position="33"/>
    </location>
</feature>
<keyword evidence="1" id="KW-0732">Signal</keyword>
<evidence type="ECO:0000313" key="4">
    <source>
        <dbReference type="Proteomes" id="UP000502035"/>
    </source>
</evidence>
<dbReference type="Pfam" id="PF12389">
    <property type="entry name" value="Peptidase_M73"/>
    <property type="match status" value="1"/>
</dbReference>
<evidence type="ECO:0000313" key="2">
    <source>
        <dbReference type="EMBL" id="QIK75799.1"/>
    </source>
</evidence>
<dbReference type="EMBL" id="CP049866">
    <property type="protein sequence ID" value="QIK75799.1"/>
    <property type="molecule type" value="Genomic_DNA"/>
</dbReference>
<gene>
    <name evidence="2" type="ORF">G7071_10455</name>
    <name evidence="3" type="ORF">G7071_10475</name>
</gene>
<dbReference type="Proteomes" id="UP000502035">
    <property type="component" value="Chromosome"/>
</dbReference>
<reference evidence="3 4" key="1">
    <citation type="submission" date="2020-03" db="EMBL/GenBank/DDBJ databases">
        <title>Nocardioides sp. nov., isolated from fish.</title>
        <authorList>
            <person name="Hyun D.-W."/>
            <person name="Bae J.-W."/>
        </authorList>
    </citation>
    <scope>NUCLEOTIDE SEQUENCE [LARGE SCALE GENOMIC DNA]</scope>
    <source>
        <strain evidence="3 4">HDW12A</strain>
    </source>
</reference>
<evidence type="ECO:0008006" key="5">
    <source>
        <dbReference type="Google" id="ProtNLM"/>
    </source>
</evidence>
<organism evidence="3 4">
    <name type="scientific">Nocardioides piscis</name>
    <dbReference type="NCBI Taxonomy" id="2714938"/>
    <lineage>
        <taxon>Bacteria</taxon>
        <taxon>Bacillati</taxon>
        <taxon>Actinomycetota</taxon>
        <taxon>Actinomycetes</taxon>
        <taxon>Propionibacteriales</taxon>
        <taxon>Nocardioidaceae</taxon>
        <taxon>Nocardioides</taxon>
    </lineage>
</organism>
<dbReference type="InterPro" id="IPR022121">
    <property type="entry name" value="Peptidase_M73_camelysin"/>
</dbReference>
<name>A0A6G7YG77_9ACTN</name>
<dbReference type="AlphaFoldDB" id="A0A6G7YG77"/>
<dbReference type="KEGG" id="npi:G7071_10455"/>